<reference evidence="1 2" key="1">
    <citation type="submission" date="2024-01" db="EMBL/GenBank/DDBJ databases">
        <title>Genome assemblies of Stephania.</title>
        <authorList>
            <person name="Yang L."/>
        </authorList>
    </citation>
    <scope>NUCLEOTIDE SEQUENCE [LARGE SCALE GENOMIC DNA]</scope>
    <source>
        <strain evidence="1">QJT</strain>
        <tissue evidence="1">Leaf</tissue>
    </source>
</reference>
<evidence type="ECO:0000313" key="2">
    <source>
        <dbReference type="Proteomes" id="UP001417504"/>
    </source>
</evidence>
<gene>
    <name evidence="1" type="ORF">Sjap_011463</name>
</gene>
<accession>A0AAP0P843</accession>
<protein>
    <submittedName>
        <fullName evidence="1">Uncharacterized protein</fullName>
    </submittedName>
</protein>
<evidence type="ECO:0000313" key="1">
    <source>
        <dbReference type="EMBL" id="KAK9130976.1"/>
    </source>
</evidence>
<organism evidence="1 2">
    <name type="scientific">Stephania japonica</name>
    <dbReference type="NCBI Taxonomy" id="461633"/>
    <lineage>
        <taxon>Eukaryota</taxon>
        <taxon>Viridiplantae</taxon>
        <taxon>Streptophyta</taxon>
        <taxon>Embryophyta</taxon>
        <taxon>Tracheophyta</taxon>
        <taxon>Spermatophyta</taxon>
        <taxon>Magnoliopsida</taxon>
        <taxon>Ranunculales</taxon>
        <taxon>Menispermaceae</taxon>
        <taxon>Menispermoideae</taxon>
        <taxon>Cissampelideae</taxon>
        <taxon>Stephania</taxon>
    </lineage>
</organism>
<dbReference type="EMBL" id="JBBNAE010000004">
    <property type="protein sequence ID" value="KAK9130976.1"/>
    <property type="molecule type" value="Genomic_DNA"/>
</dbReference>
<sequence length="57" mass="6288">MNVPAGIDVKLCNGKVVTIEACKRGFCSVDKQQLWSHSLVDLLRQLSRAFDNVSLLA</sequence>
<comment type="caution">
    <text evidence="1">The sequence shown here is derived from an EMBL/GenBank/DDBJ whole genome shotgun (WGS) entry which is preliminary data.</text>
</comment>
<dbReference type="Proteomes" id="UP001417504">
    <property type="component" value="Unassembled WGS sequence"/>
</dbReference>
<dbReference type="AlphaFoldDB" id="A0AAP0P843"/>
<dbReference type="SUPFAM" id="SSF103107">
    <property type="entry name" value="Hypothetical protein c14orf129, hspc210"/>
    <property type="match status" value="1"/>
</dbReference>
<keyword evidence="2" id="KW-1185">Reference proteome</keyword>
<proteinExistence type="predicted"/>
<name>A0AAP0P843_9MAGN</name>
<dbReference type="InterPro" id="IPR023231">
    <property type="entry name" value="GSKIP_dom_sf"/>
</dbReference>